<dbReference type="InterPro" id="IPR051692">
    <property type="entry name" value="OMP-like"/>
</dbReference>
<dbReference type="SUPFAM" id="SSF56925">
    <property type="entry name" value="OMPA-like"/>
    <property type="match status" value="1"/>
</dbReference>
<keyword evidence="7" id="KW-1185">Reference proteome</keyword>
<name>A0ABR4WEI9_9GAMM</name>
<evidence type="ECO:0000256" key="3">
    <source>
        <dbReference type="ARBA" id="ARBA00023136"/>
    </source>
</evidence>
<dbReference type="RefSeq" id="WP_035245963.1">
    <property type="nucleotide sequence ID" value="NZ_ARXU01000003.1"/>
</dbReference>
<gene>
    <name evidence="6" type="ORF">T9A_01160</name>
</gene>
<feature type="signal peptide" evidence="4">
    <location>
        <begin position="1"/>
        <end position="24"/>
    </location>
</feature>
<keyword evidence="2 4" id="KW-0732">Signal</keyword>
<dbReference type="InterPro" id="IPR027385">
    <property type="entry name" value="Beta-barrel_OMP"/>
</dbReference>
<reference evidence="6 7" key="1">
    <citation type="submission" date="2012-09" db="EMBL/GenBank/DDBJ databases">
        <title>Genome Sequence of alkane-degrading Bacterium Alcanivorax jadensis T9.</title>
        <authorList>
            <person name="Lai Q."/>
            <person name="Shao Z."/>
        </authorList>
    </citation>
    <scope>NUCLEOTIDE SEQUENCE [LARGE SCALE GENOMIC DNA]</scope>
    <source>
        <strain evidence="6 7">T9</strain>
    </source>
</reference>
<evidence type="ECO:0000256" key="1">
    <source>
        <dbReference type="ARBA" id="ARBA00004370"/>
    </source>
</evidence>
<evidence type="ECO:0000256" key="4">
    <source>
        <dbReference type="SAM" id="SignalP"/>
    </source>
</evidence>
<evidence type="ECO:0000259" key="5">
    <source>
        <dbReference type="Pfam" id="PF13505"/>
    </source>
</evidence>
<sequence>MKKQYLLAMTGALSIAALSTPAMAETGPGGFYAGATLGYQTTDMDWKTNLTLAPNGSVIAPSSDTTESLDDSNASYGLFTGYNWVVGQGKWVLGAEFSAVQTDASDEIRNRIPGLGDPNSNPTSFSEVETDDLALGLSLRGGYMLHDNTMVYSSLGVSQLEVETTSTCPADTNVCNPSDGFQRFSDDERMDGWTLGIGAEHFLSDNLVLRAEYRYTDYGDFDFTAIPAQSGSSLGADATIEVVRQTLELGAAYKF</sequence>
<proteinExistence type="predicted"/>
<evidence type="ECO:0000313" key="7">
    <source>
        <dbReference type="Proteomes" id="UP000029443"/>
    </source>
</evidence>
<protein>
    <recommendedName>
        <fullName evidence="5">Outer membrane protein beta-barrel domain-containing protein</fullName>
    </recommendedName>
</protein>
<feature type="domain" description="Outer membrane protein beta-barrel" evidence="5">
    <location>
        <begin position="11"/>
        <end position="255"/>
    </location>
</feature>
<evidence type="ECO:0000313" key="6">
    <source>
        <dbReference type="EMBL" id="KGD61951.1"/>
    </source>
</evidence>
<comment type="subcellular location">
    <subcellularLocation>
        <location evidence="1">Membrane</location>
    </subcellularLocation>
</comment>
<feature type="chain" id="PRO_5045125622" description="Outer membrane protein beta-barrel domain-containing protein" evidence="4">
    <location>
        <begin position="25"/>
        <end position="255"/>
    </location>
</feature>
<dbReference type="Pfam" id="PF13505">
    <property type="entry name" value="OMP_b-brl"/>
    <property type="match status" value="1"/>
</dbReference>
<dbReference type="Gene3D" id="2.40.160.20">
    <property type="match status" value="1"/>
</dbReference>
<organism evidence="6 7">
    <name type="scientific">Alcanivorax jadensis T9</name>
    <dbReference type="NCBI Taxonomy" id="1177181"/>
    <lineage>
        <taxon>Bacteria</taxon>
        <taxon>Pseudomonadati</taxon>
        <taxon>Pseudomonadota</taxon>
        <taxon>Gammaproteobacteria</taxon>
        <taxon>Oceanospirillales</taxon>
        <taxon>Alcanivoracaceae</taxon>
        <taxon>Alcanivorax</taxon>
    </lineage>
</organism>
<accession>A0ABR4WEI9</accession>
<dbReference type="EMBL" id="ARXU01000003">
    <property type="protein sequence ID" value="KGD61951.1"/>
    <property type="molecule type" value="Genomic_DNA"/>
</dbReference>
<dbReference type="Proteomes" id="UP000029443">
    <property type="component" value="Unassembled WGS sequence"/>
</dbReference>
<dbReference type="PANTHER" id="PTHR34001">
    <property type="entry name" value="BLL7405 PROTEIN"/>
    <property type="match status" value="1"/>
</dbReference>
<keyword evidence="3" id="KW-0472">Membrane</keyword>
<dbReference type="PANTHER" id="PTHR34001:SF3">
    <property type="entry name" value="BLL7405 PROTEIN"/>
    <property type="match status" value="1"/>
</dbReference>
<comment type="caution">
    <text evidence="6">The sequence shown here is derived from an EMBL/GenBank/DDBJ whole genome shotgun (WGS) entry which is preliminary data.</text>
</comment>
<dbReference type="InterPro" id="IPR011250">
    <property type="entry name" value="OMP/PagP_B-barrel"/>
</dbReference>
<evidence type="ECO:0000256" key="2">
    <source>
        <dbReference type="ARBA" id="ARBA00022729"/>
    </source>
</evidence>